<gene>
    <name evidence="2" type="ORF">RN50_01850</name>
</gene>
<organism evidence="2 3">
    <name type="scientific">Microbacterium foliorum</name>
    <dbReference type="NCBI Taxonomy" id="104336"/>
    <lineage>
        <taxon>Bacteria</taxon>
        <taxon>Bacillati</taxon>
        <taxon>Actinomycetota</taxon>
        <taxon>Actinomycetes</taxon>
        <taxon>Micrococcales</taxon>
        <taxon>Microbacteriaceae</taxon>
        <taxon>Microbacterium</taxon>
    </lineage>
</organism>
<keyword evidence="1" id="KW-0812">Transmembrane</keyword>
<keyword evidence="1" id="KW-1133">Transmembrane helix</keyword>
<keyword evidence="3" id="KW-1185">Reference proteome</keyword>
<evidence type="ECO:0000313" key="3">
    <source>
        <dbReference type="Proteomes" id="UP000033572"/>
    </source>
</evidence>
<reference evidence="2 3" key="1">
    <citation type="submission" date="2015-02" db="EMBL/GenBank/DDBJ databases">
        <title>Draft genome sequences of ten Microbacterium spp. with emphasis on heavy metal contaminated environments.</title>
        <authorList>
            <person name="Corretto E."/>
        </authorList>
    </citation>
    <scope>NUCLEOTIDE SEQUENCE [LARGE SCALE GENOMIC DNA]</scope>
    <source>
        <strain evidence="2 3">DSM 12966</strain>
    </source>
</reference>
<dbReference type="Gene3D" id="3.40.50.620">
    <property type="entry name" value="HUPs"/>
    <property type="match status" value="1"/>
</dbReference>
<sequence>MPGAVVVGYTATDAGADAAALGARLARSLGAVLHLVIVLPSEGTRSAAVPPERAYEDHIRRQAKEWLEDAVVRLPQELTRTGHVRFGESFGAILAVLFVTTLIDSMDPAYGSGSNIGGLGLVFVLGVGIIVIGIVVMIWQSIRRPAFFRGETLGVDAPPSARRR</sequence>
<keyword evidence="1" id="KW-0472">Membrane</keyword>
<dbReference type="EMBL" id="JYIU01000042">
    <property type="protein sequence ID" value="KJL20890.1"/>
    <property type="molecule type" value="Genomic_DNA"/>
</dbReference>
<evidence type="ECO:0000256" key="1">
    <source>
        <dbReference type="SAM" id="Phobius"/>
    </source>
</evidence>
<feature type="transmembrane region" description="Helical" evidence="1">
    <location>
        <begin position="86"/>
        <end position="103"/>
    </location>
</feature>
<evidence type="ECO:0008006" key="4">
    <source>
        <dbReference type="Google" id="ProtNLM"/>
    </source>
</evidence>
<name>A0A0F0KL69_9MICO</name>
<comment type="caution">
    <text evidence="2">The sequence shown here is derived from an EMBL/GenBank/DDBJ whole genome shotgun (WGS) entry which is preliminary data.</text>
</comment>
<evidence type="ECO:0000313" key="2">
    <source>
        <dbReference type="EMBL" id="KJL20890.1"/>
    </source>
</evidence>
<dbReference type="InterPro" id="IPR014729">
    <property type="entry name" value="Rossmann-like_a/b/a_fold"/>
</dbReference>
<dbReference type="Proteomes" id="UP000033572">
    <property type="component" value="Unassembled WGS sequence"/>
</dbReference>
<proteinExistence type="predicted"/>
<dbReference type="PATRIC" id="fig|104336.4.peg.1892"/>
<dbReference type="AlphaFoldDB" id="A0A0F0KL69"/>
<accession>A0A0F0KL69</accession>
<dbReference type="SUPFAM" id="SSF52402">
    <property type="entry name" value="Adenine nucleotide alpha hydrolases-like"/>
    <property type="match status" value="1"/>
</dbReference>
<feature type="transmembrane region" description="Helical" evidence="1">
    <location>
        <begin position="115"/>
        <end position="139"/>
    </location>
</feature>
<protein>
    <recommendedName>
        <fullName evidence="4">Universal stress protein</fullName>
    </recommendedName>
</protein>